<evidence type="ECO:0000313" key="4">
    <source>
        <dbReference type="Proteomes" id="UP001642409"/>
    </source>
</evidence>
<comment type="caution">
    <text evidence="2">The sequence shown here is derived from an EMBL/GenBank/DDBJ whole genome shotgun (WGS) entry which is preliminary data.</text>
</comment>
<keyword evidence="1" id="KW-0472">Membrane</keyword>
<keyword evidence="1" id="KW-0812">Transmembrane</keyword>
<dbReference type="EMBL" id="CATOUU010000972">
    <property type="protein sequence ID" value="CAI9964125.1"/>
    <property type="molecule type" value="Genomic_DNA"/>
</dbReference>
<gene>
    <name evidence="3" type="ORF">HINF_LOCUS14855</name>
    <name evidence="2" type="ORF">HINF_LOCUS51770</name>
</gene>
<reference evidence="2" key="1">
    <citation type="submission" date="2023-06" db="EMBL/GenBank/DDBJ databases">
        <authorList>
            <person name="Kurt Z."/>
        </authorList>
    </citation>
    <scope>NUCLEOTIDE SEQUENCE</scope>
</reference>
<evidence type="ECO:0000313" key="3">
    <source>
        <dbReference type="EMBL" id="CAL5996629.1"/>
    </source>
</evidence>
<keyword evidence="4" id="KW-1185">Reference proteome</keyword>
<protein>
    <submittedName>
        <fullName evidence="3">Hypothetical_protein</fullName>
    </submittedName>
</protein>
<accession>A0AA86QT16</accession>
<sequence>MLSSPIWIFPRTNSAILYLISFMMLDSEHVFETTQFQQSGLLGFIKILCTMITHTPLNLGVVFMRFFFCKRSTNHNKLEFRTQIIFLTNTKNTDNTQMNQGAINIQKQVVVNNFNCNNTSLPKNQNINKSKVVRKFQTLQTQPKQALQTPIKRKRFDMKTLEFLRDQDRQKLNVKQKPILLSEALKSKETCKHLVKLKSKLAKLGRWSRKNSLSPNYTRKYYAVNLKILYRTTQNYAEDHVNMKITKIQSSQLQLLCSPSTRNLISQDHCGIFIAKYSSLKNQISEQNKSEQI</sequence>
<evidence type="ECO:0000313" key="2">
    <source>
        <dbReference type="EMBL" id="CAI9964125.1"/>
    </source>
</evidence>
<feature type="transmembrane region" description="Helical" evidence="1">
    <location>
        <begin position="6"/>
        <end position="25"/>
    </location>
</feature>
<proteinExistence type="predicted"/>
<reference evidence="3 4" key="2">
    <citation type="submission" date="2024-07" db="EMBL/GenBank/DDBJ databases">
        <authorList>
            <person name="Akdeniz Z."/>
        </authorList>
    </citation>
    <scope>NUCLEOTIDE SEQUENCE [LARGE SCALE GENOMIC DNA]</scope>
</reference>
<keyword evidence="1" id="KW-1133">Transmembrane helix</keyword>
<dbReference type="Proteomes" id="UP001642409">
    <property type="component" value="Unassembled WGS sequence"/>
</dbReference>
<dbReference type="AlphaFoldDB" id="A0AA86QT16"/>
<organism evidence="2">
    <name type="scientific">Hexamita inflata</name>
    <dbReference type="NCBI Taxonomy" id="28002"/>
    <lineage>
        <taxon>Eukaryota</taxon>
        <taxon>Metamonada</taxon>
        <taxon>Diplomonadida</taxon>
        <taxon>Hexamitidae</taxon>
        <taxon>Hexamitinae</taxon>
        <taxon>Hexamita</taxon>
    </lineage>
</organism>
<feature type="transmembrane region" description="Helical" evidence="1">
    <location>
        <begin position="45"/>
        <end position="68"/>
    </location>
</feature>
<dbReference type="EMBL" id="CAXDID020000035">
    <property type="protein sequence ID" value="CAL5996629.1"/>
    <property type="molecule type" value="Genomic_DNA"/>
</dbReference>
<name>A0AA86QT16_9EUKA</name>
<evidence type="ECO:0000256" key="1">
    <source>
        <dbReference type="SAM" id="Phobius"/>
    </source>
</evidence>